<feature type="binding site" evidence="12">
    <location>
        <position position="87"/>
    </location>
    <ligand>
        <name>ATP</name>
        <dbReference type="ChEBI" id="CHEBI:30616"/>
    </ligand>
</feature>
<dbReference type="GO" id="GO:0017038">
    <property type="term" value="P:protein import"/>
    <property type="evidence" value="ECO:0007669"/>
    <property type="project" value="InterPro"/>
</dbReference>
<dbReference type="KEGG" id="lrug:AB8B22_04960"/>
<dbReference type="InterPro" id="IPR011116">
    <property type="entry name" value="SecA_Wing/Scaffold"/>
</dbReference>
<dbReference type="SUPFAM" id="SSF81886">
    <property type="entry name" value="Helical scaffold and wing domains of SecA"/>
    <property type="match status" value="1"/>
</dbReference>
<keyword evidence="7 12" id="KW-0067">ATP-binding</keyword>
<dbReference type="AlphaFoldDB" id="A0AB39VJ90"/>
<dbReference type="GO" id="GO:0006605">
    <property type="term" value="P:protein targeting"/>
    <property type="evidence" value="ECO:0007669"/>
    <property type="project" value="UniProtKB-UniRule"/>
</dbReference>
<dbReference type="Pfam" id="PF21090">
    <property type="entry name" value="P-loop_SecA"/>
    <property type="match status" value="1"/>
</dbReference>
<dbReference type="HAMAP" id="MF_01382">
    <property type="entry name" value="SecA"/>
    <property type="match status" value="1"/>
</dbReference>
<evidence type="ECO:0000259" key="15">
    <source>
        <dbReference type="PROSITE" id="PS51192"/>
    </source>
</evidence>
<dbReference type="InterPro" id="IPR036670">
    <property type="entry name" value="SecA_X-link_sf"/>
</dbReference>
<evidence type="ECO:0000313" key="18">
    <source>
        <dbReference type="EMBL" id="XDU67765.1"/>
    </source>
</evidence>
<evidence type="ECO:0000256" key="3">
    <source>
        <dbReference type="ARBA" id="ARBA00022448"/>
    </source>
</evidence>
<evidence type="ECO:0000256" key="14">
    <source>
        <dbReference type="SAM" id="MobiDB-lite"/>
    </source>
</evidence>
<dbReference type="PANTHER" id="PTHR30612">
    <property type="entry name" value="SECA INNER MEMBRANE COMPONENT OF SEC PROTEIN SECRETION SYSTEM"/>
    <property type="match status" value="1"/>
</dbReference>
<feature type="domain" description="Helicase C-terminal" evidence="16">
    <location>
        <begin position="443"/>
        <end position="641"/>
    </location>
</feature>
<dbReference type="InterPro" id="IPR011130">
    <property type="entry name" value="SecA_preprotein_X-link_dom"/>
</dbReference>
<dbReference type="InterPro" id="IPR020937">
    <property type="entry name" value="SecA_CS"/>
</dbReference>
<dbReference type="PROSITE" id="PS51196">
    <property type="entry name" value="SECA_MOTOR_DEAD"/>
    <property type="match status" value="1"/>
</dbReference>
<keyword evidence="6 12" id="KW-0547">Nucleotide-binding</keyword>
<dbReference type="SMART" id="SM00957">
    <property type="entry name" value="SecA_DEAD"/>
    <property type="match status" value="1"/>
</dbReference>
<dbReference type="SMART" id="SM00958">
    <property type="entry name" value="SecA_PP_bind"/>
    <property type="match status" value="1"/>
</dbReference>
<keyword evidence="5 12" id="KW-0963">Cytoplasm</keyword>
<dbReference type="InterPro" id="IPR000185">
    <property type="entry name" value="SecA"/>
</dbReference>
<dbReference type="InterPro" id="IPR001650">
    <property type="entry name" value="Helicase_C-like"/>
</dbReference>
<dbReference type="PANTHER" id="PTHR30612:SF0">
    <property type="entry name" value="CHLOROPLAST PROTEIN-TRANSPORTING ATPASE"/>
    <property type="match status" value="1"/>
</dbReference>
<evidence type="ECO:0000256" key="6">
    <source>
        <dbReference type="ARBA" id="ARBA00022741"/>
    </source>
</evidence>
<evidence type="ECO:0000256" key="7">
    <source>
        <dbReference type="ARBA" id="ARBA00022840"/>
    </source>
</evidence>
<keyword evidence="8 12" id="KW-0653">Protein transport</keyword>
<dbReference type="GO" id="GO:0065002">
    <property type="term" value="P:intracellular protein transmembrane transport"/>
    <property type="evidence" value="ECO:0007669"/>
    <property type="project" value="UniProtKB-UniRule"/>
</dbReference>
<evidence type="ECO:0000256" key="11">
    <source>
        <dbReference type="ARBA" id="ARBA00023136"/>
    </source>
</evidence>
<dbReference type="Gene3D" id="3.40.50.300">
    <property type="entry name" value="P-loop containing nucleotide triphosphate hydrolases"/>
    <property type="match status" value="2"/>
</dbReference>
<dbReference type="InterPro" id="IPR036266">
    <property type="entry name" value="SecA_Wing/Scaffold_sf"/>
</dbReference>
<dbReference type="Pfam" id="PF07517">
    <property type="entry name" value="SecA_DEAD"/>
    <property type="match status" value="1"/>
</dbReference>
<dbReference type="GO" id="GO:0005829">
    <property type="term" value="C:cytosol"/>
    <property type="evidence" value="ECO:0007669"/>
    <property type="project" value="TreeGrafter"/>
</dbReference>
<dbReference type="InterPro" id="IPR044722">
    <property type="entry name" value="SecA_SF2_C"/>
</dbReference>
<feature type="domain" description="SecA family profile" evidence="17">
    <location>
        <begin position="3"/>
        <end position="625"/>
    </location>
</feature>
<evidence type="ECO:0000256" key="2">
    <source>
        <dbReference type="ARBA" id="ARBA00007650"/>
    </source>
</evidence>
<feature type="region of interest" description="Disordered" evidence="14">
    <location>
        <begin position="869"/>
        <end position="892"/>
    </location>
</feature>
<comment type="function">
    <text evidence="12">Part of the Sec protein translocase complex. Interacts with the SecYEG preprotein conducting channel. Has a central role in coupling the hydrolysis of ATP to the transfer of proteins into and across the cell membrane, serving as an ATP-driven molecular motor driving the stepwise translocation of polypeptide chains across the membrane.</text>
</comment>
<evidence type="ECO:0000256" key="8">
    <source>
        <dbReference type="ARBA" id="ARBA00022927"/>
    </source>
</evidence>
<dbReference type="Gene3D" id="1.10.3060.10">
    <property type="entry name" value="Helical scaffold and wing domains of SecA"/>
    <property type="match status" value="1"/>
</dbReference>
<evidence type="ECO:0000259" key="17">
    <source>
        <dbReference type="PROSITE" id="PS51196"/>
    </source>
</evidence>
<dbReference type="FunFam" id="3.40.50.300:FF:000113">
    <property type="entry name" value="Preprotein translocase subunit SecA"/>
    <property type="match status" value="1"/>
</dbReference>
<feature type="binding site" evidence="12">
    <location>
        <begin position="105"/>
        <end position="109"/>
    </location>
    <ligand>
        <name>ATP</name>
        <dbReference type="ChEBI" id="CHEBI:30616"/>
    </ligand>
</feature>
<comment type="similarity">
    <text evidence="2 12 13">Belongs to the SecA family.</text>
</comment>
<keyword evidence="9 12" id="KW-1278">Translocase</keyword>
<keyword evidence="3 12" id="KW-0813">Transport</keyword>
<dbReference type="EMBL" id="CP165644">
    <property type="protein sequence ID" value="XDU67765.1"/>
    <property type="molecule type" value="Genomic_DNA"/>
</dbReference>
<proteinExistence type="inferred from homology"/>
<comment type="catalytic activity">
    <reaction evidence="12">
        <text>ATP + H2O + cellular proteinSide 1 = ADP + phosphate + cellular proteinSide 2.</text>
        <dbReference type="EC" id="7.4.2.8"/>
    </reaction>
</comment>
<gene>
    <name evidence="12 18" type="primary">secA</name>
    <name evidence="18" type="ORF">AB8B22_04960</name>
</gene>
<dbReference type="InterPro" id="IPR027417">
    <property type="entry name" value="P-loop_NTPase"/>
</dbReference>
<comment type="subunit">
    <text evidence="12">Monomer and homodimer. Part of the essential Sec protein translocation apparatus which comprises SecA, SecYEG and auxiliary proteins SecDF. Other proteins may also be involved.</text>
</comment>
<dbReference type="PROSITE" id="PS51194">
    <property type="entry name" value="HELICASE_CTER"/>
    <property type="match status" value="1"/>
</dbReference>
<dbReference type="GO" id="GO:0031522">
    <property type="term" value="C:cell envelope Sec protein transport complex"/>
    <property type="evidence" value="ECO:0007669"/>
    <property type="project" value="UniProtKB-ARBA"/>
</dbReference>
<feature type="domain" description="Helicase ATP-binding" evidence="15">
    <location>
        <begin position="89"/>
        <end position="227"/>
    </location>
</feature>
<evidence type="ECO:0000256" key="1">
    <source>
        <dbReference type="ARBA" id="ARBA00004170"/>
    </source>
</evidence>
<dbReference type="NCBIfam" id="TIGR00963">
    <property type="entry name" value="secA"/>
    <property type="match status" value="1"/>
</dbReference>
<dbReference type="InterPro" id="IPR014001">
    <property type="entry name" value="Helicase_ATP-bd"/>
</dbReference>
<dbReference type="PRINTS" id="PR00906">
    <property type="entry name" value="SECA"/>
</dbReference>
<dbReference type="FunFam" id="3.90.1440.10:FF:000002">
    <property type="entry name" value="Protein translocase subunit SecA"/>
    <property type="match status" value="1"/>
</dbReference>
<dbReference type="Pfam" id="PF07516">
    <property type="entry name" value="SecA_SW"/>
    <property type="match status" value="1"/>
</dbReference>
<keyword evidence="10 12" id="KW-0811">Translocation</keyword>
<dbReference type="InterPro" id="IPR014018">
    <property type="entry name" value="SecA_motor_DEAD"/>
</dbReference>
<keyword evidence="11 12" id="KW-0472">Membrane</keyword>
<feature type="binding site" evidence="12">
    <location>
        <position position="514"/>
    </location>
    <ligand>
        <name>ATP</name>
        <dbReference type="ChEBI" id="CHEBI:30616"/>
    </ligand>
</feature>
<dbReference type="Pfam" id="PF01043">
    <property type="entry name" value="SecA_PP_bind"/>
    <property type="match status" value="1"/>
</dbReference>
<evidence type="ECO:0000256" key="4">
    <source>
        <dbReference type="ARBA" id="ARBA00022475"/>
    </source>
</evidence>
<dbReference type="Gene3D" id="3.90.1440.10">
    <property type="entry name" value="SecA, preprotein cross-linking domain"/>
    <property type="match status" value="1"/>
</dbReference>
<evidence type="ECO:0000256" key="13">
    <source>
        <dbReference type="RuleBase" id="RU003874"/>
    </source>
</evidence>
<dbReference type="GO" id="GO:0043952">
    <property type="term" value="P:protein transport by the Sec complex"/>
    <property type="evidence" value="ECO:0007669"/>
    <property type="project" value="TreeGrafter"/>
</dbReference>
<dbReference type="GO" id="GO:0008564">
    <property type="term" value="F:protein-exporting ATPase activity"/>
    <property type="evidence" value="ECO:0007669"/>
    <property type="project" value="UniProtKB-EC"/>
</dbReference>
<comment type="subcellular location">
    <subcellularLocation>
        <location evidence="12">Cell membrane</location>
        <topology evidence="12">Peripheral membrane protein</topology>
        <orientation evidence="12">Cytoplasmic side</orientation>
    </subcellularLocation>
    <subcellularLocation>
        <location evidence="12">Cytoplasm</location>
    </subcellularLocation>
    <subcellularLocation>
        <location evidence="1">Membrane</location>
        <topology evidence="1">Peripheral membrane protein</topology>
    </subcellularLocation>
    <text evidence="12">Distribution is 50-50.</text>
</comment>
<evidence type="ECO:0000256" key="9">
    <source>
        <dbReference type="ARBA" id="ARBA00022967"/>
    </source>
</evidence>
<dbReference type="FunFam" id="3.40.50.300:FF:000334">
    <property type="entry name" value="Protein translocase subunit SecA"/>
    <property type="match status" value="1"/>
</dbReference>
<dbReference type="PROSITE" id="PS51192">
    <property type="entry name" value="HELICASE_ATP_BIND_1"/>
    <property type="match status" value="1"/>
</dbReference>
<dbReference type="PROSITE" id="PS01312">
    <property type="entry name" value="SECA"/>
    <property type="match status" value="1"/>
</dbReference>
<reference evidence="18" key="1">
    <citation type="submission" date="2024-07" db="EMBL/GenBank/DDBJ databases">
        <authorList>
            <person name="Li X.-J."/>
            <person name="Wang X."/>
        </authorList>
    </citation>
    <scope>NUCLEOTIDE SEQUENCE</scope>
    <source>
        <strain evidence="18">HSP-334</strain>
    </source>
</reference>
<organism evidence="18">
    <name type="scientific">Leptotrichia rugosa</name>
    <dbReference type="NCBI Taxonomy" id="3239302"/>
    <lineage>
        <taxon>Bacteria</taxon>
        <taxon>Fusobacteriati</taxon>
        <taxon>Fusobacteriota</taxon>
        <taxon>Fusobacteriia</taxon>
        <taxon>Fusobacteriales</taxon>
        <taxon>Leptotrichiaceae</taxon>
        <taxon>Leptotrichia</taxon>
    </lineage>
</organism>
<dbReference type="SUPFAM" id="SSF81767">
    <property type="entry name" value="Pre-protein crosslinking domain of SecA"/>
    <property type="match status" value="1"/>
</dbReference>
<dbReference type="GO" id="GO:0005886">
    <property type="term" value="C:plasma membrane"/>
    <property type="evidence" value="ECO:0007669"/>
    <property type="project" value="UniProtKB-SubCell"/>
</dbReference>
<evidence type="ECO:0000256" key="10">
    <source>
        <dbReference type="ARBA" id="ARBA00023010"/>
    </source>
</evidence>
<dbReference type="NCBIfam" id="NF009538">
    <property type="entry name" value="PRK12904.1"/>
    <property type="match status" value="1"/>
</dbReference>
<name>A0AB39VJ90_9FUSO</name>
<dbReference type="RefSeq" id="WP_369711896.1">
    <property type="nucleotide sequence ID" value="NZ_CP165644.1"/>
</dbReference>
<dbReference type="GO" id="GO:0005524">
    <property type="term" value="F:ATP binding"/>
    <property type="evidence" value="ECO:0007669"/>
    <property type="project" value="UniProtKB-UniRule"/>
</dbReference>
<dbReference type="CDD" id="cd17928">
    <property type="entry name" value="DEXDc_SecA"/>
    <property type="match status" value="1"/>
</dbReference>
<accession>A0AB39VJ90</accession>
<keyword evidence="4 12" id="KW-1003">Cell membrane</keyword>
<dbReference type="InterPro" id="IPR011115">
    <property type="entry name" value="SecA_DEAD"/>
</dbReference>
<dbReference type="CDD" id="cd18803">
    <property type="entry name" value="SF2_C_secA"/>
    <property type="match status" value="1"/>
</dbReference>
<sequence length="892" mass="103056">MLKKLGEKIFGTSDEREIKKMRKVVEKINEIEPLFEKMTDEQLQHKTVEFKERISKSETLDDILIEAFATVREASKRIIGMRHYDVQIIGGMILHKGSIAEMKTGEGKTLMSTLPIYLNALTGKGVHVVTVNDYLAKRDRDIMAELFEFLGLRSDFIGGNITQERRKIAYQADITYGTNSEFGFDYLRDNMVGSLEEKVQRGHNFVIVDEVDSILIDEARTPLIISGAAEETTEWYNTFAEVAKRLKRSYKTEEIKDKKNTVIPDEDWEDYEVDEKSHTVTITDKGIKNVERILKIDNLYSPEYVELTHFLTQALKAKELFKIDRDYIINDDGEVIIVDEFTGRLMEGRRYSDGLHQAIEAKEHLEVAGENQTLASITLQNYFRMYEKLSGMTGTAKTEEEEFKQIYNLKVIVVPTNKPVIRKDLPDVIYMNKNAKYRAIARKIEELYEKGQPVLVGTASIQHSEEVSALLKKARIPHEILNAKHHEREAEIVSQAGRFKTVTIATNMAGRGTDIKLGGDPESFASKVAIKGTPEYEDIYQTYMKECAENREKVLKAGGLFILGTERHESRRIDNQLRGRAGRQGDPGASEFYLSLDDDLMRLFGGDKLKSMMKILKIDEDEDIRHKQITKSVENAQRRIESRNFSSRKSLIEYDDVNNTQREAVYEQRDAILKNENLRELIEGMISETVDVVVGNAFAGESEEKDLNLLEDKLNEIFGYQIDLNGIEGKSAEEVSNLIYDDLIKIYDEKEKAVGDEVFRKIERYIMLEVLDSKWRQHLKDLTELREGIRLRSYGQRNPIHDYKIVGYDIYNEMIDAIKRETSSFILKLKVRGEEDTNNLTHEEVSNVKYEHTDDKIIIGDDYQQEVIPEKLEQPQRPLSRRERRERERRNI</sequence>
<evidence type="ECO:0000259" key="16">
    <source>
        <dbReference type="PROSITE" id="PS51194"/>
    </source>
</evidence>
<dbReference type="SUPFAM" id="SSF52540">
    <property type="entry name" value="P-loop containing nucleoside triphosphate hydrolases"/>
    <property type="match status" value="2"/>
</dbReference>
<evidence type="ECO:0000256" key="5">
    <source>
        <dbReference type="ARBA" id="ARBA00022490"/>
    </source>
</evidence>
<evidence type="ECO:0000256" key="12">
    <source>
        <dbReference type="HAMAP-Rule" id="MF_01382"/>
    </source>
</evidence>
<protein>
    <recommendedName>
        <fullName evidence="12 13">Protein translocase subunit SecA</fullName>
        <ecNumber evidence="12">7.4.2.8</ecNumber>
    </recommendedName>
</protein>
<dbReference type="EC" id="7.4.2.8" evidence="12"/>